<evidence type="ECO:0000313" key="2">
    <source>
        <dbReference type="EMBL" id="REF85879.1"/>
    </source>
</evidence>
<keyword evidence="1" id="KW-0472">Membrane</keyword>
<keyword evidence="1" id="KW-0812">Transmembrane</keyword>
<sequence length="51" mass="5550">MLRLFLFAGGFWVAFVGYGVIAKHESFHQALTAANTIALLVLLVPFIATRG</sequence>
<reference evidence="2 3" key="1">
    <citation type="submission" date="2018-08" db="EMBL/GenBank/DDBJ databases">
        <title>Genomic Encyclopedia of Type Strains, Phase IV (KMG-IV): sequencing the most valuable type-strain genomes for metagenomic binning, comparative biology and taxonomic classification.</title>
        <authorList>
            <person name="Goeker M."/>
        </authorList>
    </citation>
    <scope>NUCLEOTIDE SEQUENCE [LARGE SCALE GENOMIC DNA]</scope>
    <source>
        <strain evidence="2 3">BW863</strain>
    </source>
</reference>
<dbReference type="EMBL" id="QUMO01000003">
    <property type="protein sequence ID" value="REF85879.1"/>
    <property type="molecule type" value="Genomic_DNA"/>
</dbReference>
<feature type="transmembrane region" description="Helical" evidence="1">
    <location>
        <begin position="29"/>
        <end position="48"/>
    </location>
</feature>
<name>A0A3D9Z3Z5_9HYPH</name>
<comment type="caution">
    <text evidence="2">The sequence shown here is derived from an EMBL/GenBank/DDBJ whole genome shotgun (WGS) entry which is preliminary data.</text>
</comment>
<evidence type="ECO:0000313" key="3">
    <source>
        <dbReference type="Proteomes" id="UP000256900"/>
    </source>
</evidence>
<dbReference type="Proteomes" id="UP000256900">
    <property type="component" value="Unassembled WGS sequence"/>
</dbReference>
<dbReference type="RefSeq" id="WP_165204321.1">
    <property type="nucleotide sequence ID" value="NZ_CP025086.1"/>
</dbReference>
<gene>
    <name evidence="2" type="ORF">DES32_1917</name>
</gene>
<organism evidence="2 3">
    <name type="scientific">Methylovirgula ligni</name>
    <dbReference type="NCBI Taxonomy" id="569860"/>
    <lineage>
        <taxon>Bacteria</taxon>
        <taxon>Pseudomonadati</taxon>
        <taxon>Pseudomonadota</taxon>
        <taxon>Alphaproteobacteria</taxon>
        <taxon>Hyphomicrobiales</taxon>
        <taxon>Beijerinckiaceae</taxon>
        <taxon>Methylovirgula</taxon>
    </lineage>
</organism>
<accession>A0A3D9Z3Z5</accession>
<proteinExistence type="predicted"/>
<keyword evidence="3" id="KW-1185">Reference proteome</keyword>
<evidence type="ECO:0000256" key="1">
    <source>
        <dbReference type="SAM" id="Phobius"/>
    </source>
</evidence>
<dbReference type="AlphaFoldDB" id="A0A3D9Z3Z5"/>
<keyword evidence="1" id="KW-1133">Transmembrane helix</keyword>
<protein>
    <submittedName>
        <fullName evidence="2">Uncharacterized protein</fullName>
    </submittedName>
</protein>